<reference evidence="1 2" key="1">
    <citation type="submission" date="2024-06" db="EMBL/GenBank/DDBJ databases">
        <title>The Natural Products Discovery Center: Release of the First 8490 Sequenced Strains for Exploring Actinobacteria Biosynthetic Diversity.</title>
        <authorList>
            <person name="Kalkreuter E."/>
            <person name="Kautsar S.A."/>
            <person name="Yang D."/>
            <person name="Bader C.D."/>
            <person name="Teijaro C.N."/>
            <person name="Fluegel L."/>
            <person name="Davis C.M."/>
            <person name="Simpson J.R."/>
            <person name="Lauterbach L."/>
            <person name="Steele A.D."/>
            <person name="Gui C."/>
            <person name="Meng S."/>
            <person name="Li G."/>
            <person name="Viehrig K."/>
            <person name="Ye F."/>
            <person name="Su P."/>
            <person name="Kiefer A.F."/>
            <person name="Nichols A."/>
            <person name="Cepeda A.J."/>
            <person name="Yan W."/>
            <person name="Fan B."/>
            <person name="Jiang Y."/>
            <person name="Adhikari A."/>
            <person name="Zheng C.-J."/>
            <person name="Schuster L."/>
            <person name="Cowan T.M."/>
            <person name="Smanski M.J."/>
            <person name="Chevrette M.G."/>
            <person name="De Carvalho L.P.S."/>
            <person name="Shen B."/>
        </authorList>
    </citation>
    <scope>NUCLEOTIDE SEQUENCE [LARGE SCALE GENOMIC DNA]</scope>
    <source>
        <strain evidence="1 2">NPDC048946</strain>
    </source>
</reference>
<gene>
    <name evidence="1" type="ORF">AB0C36_20235</name>
</gene>
<proteinExistence type="predicted"/>
<dbReference type="Proteomes" id="UP001551482">
    <property type="component" value="Unassembled WGS sequence"/>
</dbReference>
<evidence type="ECO:0000313" key="2">
    <source>
        <dbReference type="Proteomes" id="UP001551482"/>
    </source>
</evidence>
<comment type="caution">
    <text evidence="1">The sequence shown here is derived from an EMBL/GenBank/DDBJ whole genome shotgun (WGS) entry which is preliminary data.</text>
</comment>
<keyword evidence="2" id="KW-1185">Reference proteome</keyword>
<organism evidence="1 2">
    <name type="scientific">Streptodolium elevatio</name>
    <dbReference type="NCBI Taxonomy" id="3157996"/>
    <lineage>
        <taxon>Bacteria</taxon>
        <taxon>Bacillati</taxon>
        <taxon>Actinomycetota</taxon>
        <taxon>Actinomycetes</taxon>
        <taxon>Kitasatosporales</taxon>
        <taxon>Streptomycetaceae</taxon>
        <taxon>Streptodolium</taxon>
    </lineage>
</organism>
<evidence type="ECO:0000313" key="1">
    <source>
        <dbReference type="EMBL" id="MEU8135834.1"/>
    </source>
</evidence>
<protein>
    <submittedName>
        <fullName evidence="1">Uncharacterized protein</fullName>
    </submittedName>
</protein>
<dbReference type="EMBL" id="JBEZFP010000051">
    <property type="protein sequence ID" value="MEU8135834.1"/>
    <property type="molecule type" value="Genomic_DNA"/>
</dbReference>
<accession>A0ABV3DKY0</accession>
<dbReference type="RefSeq" id="WP_358355950.1">
    <property type="nucleotide sequence ID" value="NZ_JBEZFP010000051.1"/>
</dbReference>
<sequence>MGNPITVPLPKDLGDLLNIGGGLSVTCWNKDRYAVYKYTFAR</sequence>
<name>A0ABV3DKY0_9ACTN</name>